<dbReference type="Gene3D" id="2.40.50.40">
    <property type="match status" value="1"/>
</dbReference>
<dbReference type="OrthoDB" id="1918685at2759"/>
<dbReference type="EMBL" id="CAJFDH010000002">
    <property type="protein sequence ID" value="CAD5210760.1"/>
    <property type="molecule type" value="Genomic_DNA"/>
</dbReference>
<gene>
    <name evidence="5" type="ORF">BOKJ2_LOCUS3355</name>
</gene>
<proteinExistence type="predicted"/>
<feature type="compositionally biased region" description="Low complexity" evidence="3">
    <location>
        <begin position="998"/>
        <end position="1018"/>
    </location>
</feature>
<accession>A0A811K5W8</accession>
<dbReference type="CDD" id="cd00024">
    <property type="entry name" value="CD_CSD"/>
    <property type="match status" value="1"/>
</dbReference>
<comment type="caution">
    <text evidence="5">The sequence shown here is derived from an EMBL/GenBank/DDBJ whole genome shotgun (WGS) entry which is preliminary data.</text>
</comment>
<dbReference type="SMART" id="SM00298">
    <property type="entry name" value="CHROMO"/>
    <property type="match status" value="1"/>
</dbReference>
<dbReference type="Proteomes" id="UP000783686">
    <property type="component" value="Unassembled WGS sequence"/>
</dbReference>
<comment type="subcellular location">
    <subcellularLocation>
        <location evidence="1">Nucleus</location>
    </subcellularLocation>
</comment>
<evidence type="ECO:0000256" key="3">
    <source>
        <dbReference type="SAM" id="MobiDB-lite"/>
    </source>
</evidence>
<dbReference type="Pfam" id="PF00385">
    <property type="entry name" value="Chromo"/>
    <property type="match status" value="1"/>
</dbReference>
<feature type="region of interest" description="Disordered" evidence="3">
    <location>
        <begin position="986"/>
        <end position="1054"/>
    </location>
</feature>
<evidence type="ECO:0000313" key="6">
    <source>
        <dbReference type="Proteomes" id="UP000614601"/>
    </source>
</evidence>
<dbReference type="SUPFAM" id="SSF54160">
    <property type="entry name" value="Chromo domain-like"/>
    <property type="match status" value="1"/>
</dbReference>
<dbReference type="PANTHER" id="PTHR22812">
    <property type="entry name" value="CHROMOBOX PROTEIN"/>
    <property type="match status" value="1"/>
</dbReference>
<dbReference type="EMBL" id="CAJFCW020000002">
    <property type="protein sequence ID" value="CAG9092013.1"/>
    <property type="molecule type" value="Genomic_DNA"/>
</dbReference>
<dbReference type="InterPro" id="IPR016197">
    <property type="entry name" value="Chromo-like_dom_sf"/>
</dbReference>
<feature type="domain" description="Chromo" evidence="4">
    <location>
        <begin position="207"/>
        <end position="267"/>
    </location>
</feature>
<evidence type="ECO:0000256" key="2">
    <source>
        <dbReference type="ARBA" id="ARBA00023242"/>
    </source>
</evidence>
<feature type="compositionally biased region" description="Acidic residues" evidence="3">
    <location>
        <begin position="640"/>
        <end position="654"/>
    </location>
</feature>
<organism evidence="5 6">
    <name type="scientific">Bursaphelenchus okinawaensis</name>
    <dbReference type="NCBI Taxonomy" id="465554"/>
    <lineage>
        <taxon>Eukaryota</taxon>
        <taxon>Metazoa</taxon>
        <taxon>Ecdysozoa</taxon>
        <taxon>Nematoda</taxon>
        <taxon>Chromadorea</taxon>
        <taxon>Rhabditida</taxon>
        <taxon>Tylenchina</taxon>
        <taxon>Tylenchomorpha</taxon>
        <taxon>Aphelenchoidea</taxon>
        <taxon>Aphelenchoididae</taxon>
        <taxon>Bursaphelenchus</taxon>
    </lineage>
</organism>
<dbReference type="InterPro" id="IPR000953">
    <property type="entry name" value="Chromo/chromo_shadow_dom"/>
</dbReference>
<dbReference type="Proteomes" id="UP000614601">
    <property type="component" value="Unassembled WGS sequence"/>
</dbReference>
<feature type="compositionally biased region" description="Polar residues" evidence="3">
    <location>
        <begin position="92"/>
        <end position="116"/>
    </location>
</feature>
<dbReference type="AlphaFoldDB" id="A0A811K5W8"/>
<dbReference type="PROSITE" id="PS50013">
    <property type="entry name" value="CHROMO_2"/>
    <property type="match status" value="1"/>
</dbReference>
<dbReference type="InterPro" id="IPR023780">
    <property type="entry name" value="Chromo_domain"/>
</dbReference>
<protein>
    <recommendedName>
        <fullName evidence="4">Chromo domain-containing protein</fullName>
    </recommendedName>
</protein>
<dbReference type="InterPro" id="IPR051219">
    <property type="entry name" value="Heterochromatin_chromo-domain"/>
</dbReference>
<keyword evidence="2" id="KW-0539">Nucleus</keyword>
<dbReference type="GO" id="GO:0005634">
    <property type="term" value="C:nucleus"/>
    <property type="evidence" value="ECO:0007669"/>
    <property type="project" value="UniProtKB-SubCell"/>
</dbReference>
<keyword evidence="6" id="KW-1185">Reference proteome</keyword>
<sequence>MDHLCQFVKHRKVFSRRSETTIQCAFGSHKEVCKAFFAHNKDFHGMFMHIKKEHKKIYNQLRAKLHENGYDADNPTFIPRYNVSADSTLNEPCSSTAHDRSSTTAELDQTPSTSSRSIKKEENELNKKLMKMKVDCCAQVKQMLRTPTLLAHMMRSNCSKYYTVKIHNLQKEMAIYKDKLLFIYPDLFPISSQNEGVESSPEPEGLYKIEKILDHRIRNGDLEYLIKWENYPEDQDSYETVENLCNDSVYTLHRYFNERLVNNTLINNGLHYDLSARKAPPVDCLDTVLNLERRDAIEMTGRPSFLILNQNRSKICSLLDKLDRKSFQAVYEESKGQSFEEGIEMLMNKFKEEILKVSVEEGREQENQSYVVDNADTTMTCGDSVLDQTADSYVASAQTIAKSGDNNENAAVAQELVQPERPVASSNVADQNVVENLSAVSPYLQYEQNIEDSTEIARNDQVIPARQQDGLNVWSSRSMNVDNDFGLSTGLNESRDDLRNFVRECCNDFQQYEKNMNLQRRQQVEEPFFVDEITGNSRALSPLTRDDAEVLNAPLGEDYIICQYESESPGSMYNEQQGRDTEAGDNVEDALLPGFENLGEVDVPSPIGDQTLVSSDYVSRTDEAQDIPRPEVELSVQLQESDDPSVEDEIEQQELEQRTNPQQEIVQHSMKHRSVQQHGMERHLNEQLRAGEHLVEQHRCEQNVTQGGQLVVGGEQRAQLVGVSKQHAQVRQRQDKKGTKGKLKSHGGAPAIKVEVTEDMSSDTTSATSEASSIDTEFKIKKEEVTEENVQRVDNAAKSVTAPSAVSTGVVSQVQTVTDPKPFARSSGIDSRKRHFSSLAGQPGSTYTVNSSNHAFSGVLNPELYENQPEPSVSNVKVPRLVGPTASSYFQPYVPPNQPMRNRVHSYDVPPSNIYQMNFQNVADQWPQYSTIQPAGSLQRPFPNPMSLPMESYAYYPEQYPQPNYPQYYPQPPTMQSQLQAPSVLNQSLPPQPILPISGNQMPQQPSSSQPQRQTGSSMYLAPPQQYAQPGMLQNRRPSLPNYQMDQPFDERFE</sequence>
<evidence type="ECO:0000313" key="5">
    <source>
        <dbReference type="EMBL" id="CAD5210760.1"/>
    </source>
</evidence>
<feature type="region of interest" description="Disordered" evidence="3">
    <location>
        <begin position="92"/>
        <end position="120"/>
    </location>
</feature>
<feature type="region of interest" description="Disordered" evidence="3">
    <location>
        <begin position="725"/>
        <end position="750"/>
    </location>
</feature>
<reference evidence="5" key="1">
    <citation type="submission" date="2020-09" db="EMBL/GenBank/DDBJ databases">
        <authorList>
            <person name="Kikuchi T."/>
        </authorList>
    </citation>
    <scope>NUCLEOTIDE SEQUENCE</scope>
    <source>
        <strain evidence="5">SH1</strain>
    </source>
</reference>
<evidence type="ECO:0000259" key="4">
    <source>
        <dbReference type="PROSITE" id="PS50013"/>
    </source>
</evidence>
<evidence type="ECO:0000256" key="1">
    <source>
        <dbReference type="ARBA" id="ARBA00004123"/>
    </source>
</evidence>
<name>A0A811K5W8_9BILA</name>
<feature type="region of interest" description="Disordered" evidence="3">
    <location>
        <begin position="638"/>
        <end position="660"/>
    </location>
</feature>